<keyword evidence="2" id="KW-0663">Pyridoxal phosphate</keyword>
<sequence length="442" mass="46580">MPQSSAISDQIASITAKTAAEIAEAVRDLVDAGQLAPGASLPPVRALAEHLEVNRNTVVAAYGLLVQAGVAVTRGRAGTKIVDLQPLPQEGFSNVTGLIDIASGNPDPALLPAAGKALAQLAADEPVLYGQPVIDPDLAKWAHGMFAQDVGEAELTITAGSADAVQRLLADSLTIGDAVGFEQPCFLTTIQTAQAAGYRPIPMPVDAQGLTVEGLQNALNEGIRALVVTPRAHNPTGAVISAARAQDLSALLADHPHVLIIEDDHFWQVSNHSYRSIIPANHPRWALVRSVSKSLGPDLRVGLVGSDKLTASRLGSHIRSGAMWVSHLLQRLTYLLITHPDTPAQLAEAAQEYAHANAQLIDALAASKISATSADGVNVWINLRHRAAPVVDALAARGWLVRDGAEFSLDSTDDAVNHIRVTIHQLTPAQRKEFVADLVAVL</sequence>
<dbReference type="PROSITE" id="PS50949">
    <property type="entry name" value="HTH_GNTR"/>
    <property type="match status" value="1"/>
</dbReference>
<dbReference type="RefSeq" id="WP_303907623.1">
    <property type="nucleotide sequence ID" value="NZ_DYXC01000136.1"/>
</dbReference>
<accession>A0A921FQ75</accession>
<evidence type="ECO:0000313" key="8">
    <source>
        <dbReference type="Proteomes" id="UP000703315"/>
    </source>
</evidence>
<keyword evidence="5" id="KW-0804">Transcription</keyword>
<evidence type="ECO:0000256" key="5">
    <source>
        <dbReference type="ARBA" id="ARBA00023163"/>
    </source>
</evidence>
<dbReference type="EMBL" id="DYXC01000136">
    <property type="protein sequence ID" value="HJF15462.1"/>
    <property type="molecule type" value="Genomic_DNA"/>
</dbReference>
<dbReference type="InterPro" id="IPR015424">
    <property type="entry name" value="PyrdxlP-dep_Trfase"/>
</dbReference>
<evidence type="ECO:0000313" key="7">
    <source>
        <dbReference type="EMBL" id="HJF15462.1"/>
    </source>
</evidence>
<dbReference type="SUPFAM" id="SSF53383">
    <property type="entry name" value="PLP-dependent transferases"/>
    <property type="match status" value="1"/>
</dbReference>
<dbReference type="InterPro" id="IPR015422">
    <property type="entry name" value="PyrdxlP-dep_Trfase_small"/>
</dbReference>
<dbReference type="SUPFAM" id="SSF46785">
    <property type="entry name" value="Winged helix' DNA-binding domain"/>
    <property type="match status" value="1"/>
</dbReference>
<protein>
    <submittedName>
        <fullName evidence="7">Aminotransferase class I/II-fold pyridoxal phosphate-dependent enzyme</fullName>
    </submittedName>
</protein>
<dbReference type="PANTHER" id="PTHR46577:SF1">
    <property type="entry name" value="HTH-TYPE TRANSCRIPTIONAL REGULATORY PROTEIN GABR"/>
    <property type="match status" value="1"/>
</dbReference>
<gene>
    <name evidence="7" type="ORF">K8V32_11795</name>
</gene>
<reference evidence="7" key="1">
    <citation type="journal article" date="2021" name="PeerJ">
        <title>Extensive microbial diversity within the chicken gut microbiome revealed by metagenomics and culture.</title>
        <authorList>
            <person name="Gilroy R."/>
            <person name="Ravi A."/>
            <person name="Getino M."/>
            <person name="Pursley I."/>
            <person name="Horton D.L."/>
            <person name="Alikhan N.F."/>
            <person name="Baker D."/>
            <person name="Gharbi K."/>
            <person name="Hall N."/>
            <person name="Watson M."/>
            <person name="Adriaenssens E.M."/>
            <person name="Foster-Nyarko E."/>
            <person name="Jarju S."/>
            <person name="Secka A."/>
            <person name="Antonio M."/>
            <person name="Oren A."/>
            <person name="Chaudhuri R.R."/>
            <person name="La Ragione R."/>
            <person name="Hildebrand F."/>
            <person name="Pallen M.J."/>
        </authorList>
    </citation>
    <scope>NUCLEOTIDE SEQUENCE</scope>
    <source>
        <strain evidence="7">ChiHjej13B12-14962</strain>
    </source>
</reference>
<evidence type="ECO:0000256" key="1">
    <source>
        <dbReference type="ARBA" id="ARBA00005384"/>
    </source>
</evidence>
<reference evidence="7" key="2">
    <citation type="submission" date="2021-09" db="EMBL/GenBank/DDBJ databases">
        <authorList>
            <person name="Gilroy R."/>
        </authorList>
    </citation>
    <scope>NUCLEOTIDE SEQUENCE</scope>
    <source>
        <strain evidence="7">ChiHjej13B12-14962</strain>
    </source>
</reference>
<evidence type="ECO:0000256" key="4">
    <source>
        <dbReference type="ARBA" id="ARBA00023125"/>
    </source>
</evidence>
<name>A0A921FQ75_9MICC</name>
<dbReference type="InterPro" id="IPR000524">
    <property type="entry name" value="Tscrpt_reg_HTH_GntR"/>
</dbReference>
<dbReference type="GO" id="GO:0008483">
    <property type="term" value="F:transaminase activity"/>
    <property type="evidence" value="ECO:0007669"/>
    <property type="project" value="UniProtKB-KW"/>
</dbReference>
<dbReference type="GO" id="GO:0003677">
    <property type="term" value="F:DNA binding"/>
    <property type="evidence" value="ECO:0007669"/>
    <property type="project" value="UniProtKB-KW"/>
</dbReference>
<keyword evidence="7" id="KW-0032">Aminotransferase</keyword>
<dbReference type="GO" id="GO:0030170">
    <property type="term" value="F:pyridoxal phosphate binding"/>
    <property type="evidence" value="ECO:0007669"/>
    <property type="project" value="InterPro"/>
</dbReference>
<keyword evidence="4" id="KW-0238">DNA-binding</keyword>
<comment type="caution">
    <text evidence="7">The sequence shown here is derived from an EMBL/GenBank/DDBJ whole genome shotgun (WGS) entry which is preliminary data.</text>
</comment>
<feature type="domain" description="HTH gntR-type" evidence="6">
    <location>
        <begin position="16"/>
        <end position="84"/>
    </location>
</feature>
<dbReference type="PANTHER" id="PTHR46577">
    <property type="entry name" value="HTH-TYPE TRANSCRIPTIONAL REGULATORY PROTEIN GABR"/>
    <property type="match status" value="1"/>
</dbReference>
<dbReference type="Proteomes" id="UP000703315">
    <property type="component" value="Unassembled WGS sequence"/>
</dbReference>
<comment type="similarity">
    <text evidence="1">In the C-terminal section; belongs to the class-I pyridoxal-phosphate-dependent aminotransferase family.</text>
</comment>
<dbReference type="Gene3D" id="3.40.640.10">
    <property type="entry name" value="Type I PLP-dependent aspartate aminotransferase-like (Major domain)"/>
    <property type="match status" value="1"/>
</dbReference>
<proteinExistence type="inferred from homology"/>
<dbReference type="Gene3D" id="1.10.10.10">
    <property type="entry name" value="Winged helix-like DNA-binding domain superfamily/Winged helix DNA-binding domain"/>
    <property type="match status" value="1"/>
</dbReference>
<evidence type="ECO:0000259" key="6">
    <source>
        <dbReference type="PROSITE" id="PS50949"/>
    </source>
</evidence>
<dbReference type="Pfam" id="PF00155">
    <property type="entry name" value="Aminotran_1_2"/>
    <property type="match status" value="1"/>
</dbReference>
<dbReference type="InterPro" id="IPR036390">
    <property type="entry name" value="WH_DNA-bd_sf"/>
</dbReference>
<dbReference type="InterPro" id="IPR004839">
    <property type="entry name" value="Aminotransferase_I/II_large"/>
</dbReference>
<dbReference type="CDD" id="cd00609">
    <property type="entry name" value="AAT_like"/>
    <property type="match status" value="1"/>
</dbReference>
<keyword evidence="3" id="KW-0805">Transcription regulation</keyword>
<evidence type="ECO:0000256" key="3">
    <source>
        <dbReference type="ARBA" id="ARBA00023015"/>
    </source>
</evidence>
<dbReference type="SMART" id="SM00345">
    <property type="entry name" value="HTH_GNTR"/>
    <property type="match status" value="1"/>
</dbReference>
<dbReference type="Gene3D" id="3.90.1150.10">
    <property type="entry name" value="Aspartate Aminotransferase, domain 1"/>
    <property type="match status" value="1"/>
</dbReference>
<dbReference type="AlphaFoldDB" id="A0A921FQ75"/>
<dbReference type="CDD" id="cd07377">
    <property type="entry name" value="WHTH_GntR"/>
    <property type="match status" value="1"/>
</dbReference>
<keyword evidence="7" id="KW-0808">Transferase</keyword>
<dbReference type="InterPro" id="IPR036388">
    <property type="entry name" value="WH-like_DNA-bd_sf"/>
</dbReference>
<dbReference type="InterPro" id="IPR015421">
    <property type="entry name" value="PyrdxlP-dep_Trfase_major"/>
</dbReference>
<evidence type="ECO:0000256" key="2">
    <source>
        <dbReference type="ARBA" id="ARBA00022898"/>
    </source>
</evidence>
<dbReference type="Pfam" id="PF00392">
    <property type="entry name" value="GntR"/>
    <property type="match status" value="1"/>
</dbReference>
<dbReference type="InterPro" id="IPR051446">
    <property type="entry name" value="HTH_trans_reg/aminotransferase"/>
</dbReference>
<dbReference type="GO" id="GO:0003700">
    <property type="term" value="F:DNA-binding transcription factor activity"/>
    <property type="evidence" value="ECO:0007669"/>
    <property type="project" value="InterPro"/>
</dbReference>
<organism evidence="7 8">
    <name type="scientific">Enteractinococcus helveticum</name>
    <dbReference type="NCBI Taxonomy" id="1837282"/>
    <lineage>
        <taxon>Bacteria</taxon>
        <taxon>Bacillati</taxon>
        <taxon>Actinomycetota</taxon>
        <taxon>Actinomycetes</taxon>
        <taxon>Micrococcales</taxon>
        <taxon>Micrococcaceae</taxon>
    </lineage>
</organism>